<evidence type="ECO:0000313" key="6">
    <source>
        <dbReference type="EMBL" id="KAF2075991.1"/>
    </source>
</evidence>
<name>A0A8J4UUW2_9MYCE</name>
<dbReference type="SMART" id="SM00176">
    <property type="entry name" value="RAN"/>
    <property type="match status" value="1"/>
</dbReference>
<organism evidence="6 7">
    <name type="scientific">Polysphondylium violaceum</name>
    <dbReference type="NCBI Taxonomy" id="133409"/>
    <lineage>
        <taxon>Eukaryota</taxon>
        <taxon>Amoebozoa</taxon>
        <taxon>Evosea</taxon>
        <taxon>Eumycetozoa</taxon>
        <taxon>Dictyostelia</taxon>
        <taxon>Dictyosteliales</taxon>
        <taxon>Dictyosteliaceae</taxon>
        <taxon>Polysphondylium</taxon>
    </lineage>
</organism>
<dbReference type="SMART" id="SM00327">
    <property type="entry name" value="VWA"/>
    <property type="match status" value="1"/>
</dbReference>
<evidence type="ECO:0000259" key="5">
    <source>
        <dbReference type="SMART" id="SM00327"/>
    </source>
</evidence>
<dbReference type="FunFam" id="3.40.50.300:FF:001447">
    <property type="entry name" value="Ras-related protein Rab-1B"/>
    <property type="match status" value="1"/>
</dbReference>
<keyword evidence="7" id="KW-1185">Reference proteome</keyword>
<accession>A0A8J4UUW2</accession>
<comment type="similarity">
    <text evidence="1">Belongs to the small GTPase superfamily. Rab family.</text>
</comment>
<keyword evidence="2" id="KW-0547">Nucleotide-binding</keyword>
<evidence type="ECO:0000256" key="4">
    <source>
        <dbReference type="SAM" id="MobiDB-lite"/>
    </source>
</evidence>
<dbReference type="GO" id="GO:0006886">
    <property type="term" value="P:intracellular protein transport"/>
    <property type="evidence" value="ECO:0007669"/>
    <property type="project" value="InterPro"/>
</dbReference>
<gene>
    <name evidence="6" type="ORF">CYY_002698</name>
</gene>
<dbReference type="InterPro" id="IPR001806">
    <property type="entry name" value="Small_GTPase"/>
</dbReference>
<dbReference type="Pfam" id="PF00071">
    <property type="entry name" value="Ras"/>
    <property type="match status" value="2"/>
</dbReference>
<dbReference type="GO" id="GO:0003924">
    <property type="term" value="F:GTPase activity"/>
    <property type="evidence" value="ECO:0007669"/>
    <property type="project" value="InterPro"/>
</dbReference>
<dbReference type="PANTHER" id="PTHR24070">
    <property type="entry name" value="RAS, DI-RAS, AND RHEB FAMILY MEMBERS OF SMALL GTPASE SUPERFAMILY"/>
    <property type="match status" value="1"/>
</dbReference>
<dbReference type="NCBIfam" id="TIGR00231">
    <property type="entry name" value="small_GTP"/>
    <property type="match status" value="1"/>
</dbReference>
<dbReference type="InterPro" id="IPR002035">
    <property type="entry name" value="VWF_A"/>
</dbReference>
<dbReference type="AlphaFoldDB" id="A0A8J4UUW2"/>
<feature type="region of interest" description="Disordered" evidence="4">
    <location>
        <begin position="263"/>
        <end position="283"/>
    </location>
</feature>
<dbReference type="PROSITE" id="PS51420">
    <property type="entry name" value="RHO"/>
    <property type="match status" value="1"/>
</dbReference>
<dbReference type="Proteomes" id="UP000695562">
    <property type="component" value="Unassembled WGS sequence"/>
</dbReference>
<dbReference type="SUPFAM" id="SSF52540">
    <property type="entry name" value="P-loop containing nucleoside triphosphate hydrolases"/>
    <property type="match status" value="2"/>
</dbReference>
<keyword evidence="3" id="KW-0342">GTP-binding</keyword>
<dbReference type="SMART" id="SM00175">
    <property type="entry name" value="RAB"/>
    <property type="match status" value="1"/>
</dbReference>
<dbReference type="InterPro" id="IPR036174">
    <property type="entry name" value="Znf_Sec23_Sec24_sf"/>
</dbReference>
<dbReference type="SUPFAM" id="SSF82919">
    <property type="entry name" value="Zn-finger domain of Sec23/24"/>
    <property type="match status" value="1"/>
</dbReference>
<dbReference type="SMART" id="SM00173">
    <property type="entry name" value="RAS"/>
    <property type="match status" value="1"/>
</dbReference>
<evidence type="ECO:0000256" key="2">
    <source>
        <dbReference type="ARBA" id="ARBA00022741"/>
    </source>
</evidence>
<dbReference type="GO" id="GO:0007165">
    <property type="term" value="P:signal transduction"/>
    <property type="evidence" value="ECO:0007669"/>
    <property type="project" value="InterPro"/>
</dbReference>
<sequence length="851" mass="94217">MEFGSNHVYIDNHAVDRVEWFTQTELSLVKTENTVAVSSNYGVSLNSVSGFTPVTANKISAGETCLLDILDTAGQEEYSAMRDQYCRTGDCFMIVFDLTSRGSFDEVRHLRDHACRVKDRDDVPIIMVGNKLDLQSQRVISRTEADQLARSMGVPYIETSAKTRINIEEAFFTVVRHTPRSGSFGNVYKVVVLGSGGVGKSAIVIQFIQNHFIEEYDPTIEDSYRKQVTISGLPPITKKGASSSYTPPPSSSGKGVLGKLFGSKKEVAPPSPPKKDPNDHRGEVSTQALDSNVIVCPMSTLSSSVPLATGDAINCGGCNIILNRYSYLTRNESQGCYTWKCEFCKFVNENVMIEKEEIPNRDTIEYILSTPLSDVNMTKEDSIIVYCIDISGSMGITTEVPSLQSEWTNVKKGGKAQSSGPTYISRLECVQSSIPTMIDRLSIQYPNKRVVLITFSDEVMIYSQGTNASTSTEGPITVTGDKLEDFQQLVDIGKSCKYDTLPSAKNSKDFLKKKIKELEPSSSTALGPALLIAAAIASQKPLSEVVVCTDGLPNIGCGSLEDAPIAPAREFYNKVIDLAKSYKINISILGISGCDIDIGVIGKVAEETNGTLTTLHPLEMAREIRKLTQNPVIATDLEISVCLHPSLELHRLDSKLGLSRMVQTYPNATSELDLSFMYANRMRNREILSEYPFQLQIKYTKLDGMRCLRVISAMKPSSANLSTCSQSAVISLCALAFTQKAAKLCQQDEFYNARLLLKSASRFLGKAASNDEQSEEYYNFEVLRDELEANIVECLRTKEKKHDKVATDDQMNVFHRMKNVSKTWVVSGAKKDISRRKGETEMNRQYYDIKF</sequence>
<dbReference type="InterPro" id="IPR005225">
    <property type="entry name" value="Small_GTP-bd"/>
</dbReference>
<dbReference type="InterPro" id="IPR020849">
    <property type="entry name" value="Small_GTPase_Ras-type"/>
</dbReference>
<dbReference type="GO" id="GO:0006888">
    <property type="term" value="P:endoplasmic reticulum to Golgi vesicle-mediated transport"/>
    <property type="evidence" value="ECO:0007669"/>
    <property type="project" value="InterPro"/>
</dbReference>
<dbReference type="GO" id="GO:0030127">
    <property type="term" value="C:COPII vesicle coat"/>
    <property type="evidence" value="ECO:0007669"/>
    <property type="project" value="InterPro"/>
</dbReference>
<comment type="caution">
    <text evidence="6">The sequence shown here is derived from an EMBL/GenBank/DDBJ whole genome shotgun (WGS) entry which is preliminary data.</text>
</comment>
<evidence type="ECO:0000313" key="7">
    <source>
        <dbReference type="Proteomes" id="UP000695562"/>
    </source>
</evidence>
<dbReference type="PROSITE" id="PS51419">
    <property type="entry name" value="RAB"/>
    <property type="match status" value="1"/>
</dbReference>
<dbReference type="InterPro" id="IPR036465">
    <property type="entry name" value="vWFA_dom_sf"/>
</dbReference>
<dbReference type="SUPFAM" id="SSF53300">
    <property type="entry name" value="vWA-like"/>
    <property type="match status" value="1"/>
</dbReference>
<evidence type="ECO:0000256" key="1">
    <source>
        <dbReference type="ARBA" id="ARBA00006270"/>
    </source>
</evidence>
<feature type="domain" description="VWFA" evidence="5">
    <location>
        <begin position="381"/>
        <end position="625"/>
    </location>
</feature>
<dbReference type="GO" id="GO:0005525">
    <property type="term" value="F:GTP binding"/>
    <property type="evidence" value="ECO:0007669"/>
    <property type="project" value="UniProtKB-KW"/>
</dbReference>
<dbReference type="PRINTS" id="PR00449">
    <property type="entry name" value="RASTRNSFRMNG"/>
</dbReference>
<dbReference type="PROSITE" id="PS51421">
    <property type="entry name" value="RAS"/>
    <property type="match status" value="1"/>
</dbReference>
<dbReference type="Gene3D" id="3.40.50.300">
    <property type="entry name" value="P-loop containing nucleotide triphosphate hydrolases"/>
    <property type="match status" value="2"/>
</dbReference>
<protein>
    <recommendedName>
        <fullName evidence="5">VWFA domain-containing protein</fullName>
    </recommendedName>
</protein>
<dbReference type="InterPro" id="IPR027417">
    <property type="entry name" value="P-loop_NTPase"/>
</dbReference>
<dbReference type="Gene3D" id="3.40.50.410">
    <property type="entry name" value="von Willebrand factor, type A domain"/>
    <property type="match status" value="1"/>
</dbReference>
<dbReference type="OrthoDB" id="16030at2759"/>
<dbReference type="EMBL" id="AJWJ01000077">
    <property type="protein sequence ID" value="KAF2075991.1"/>
    <property type="molecule type" value="Genomic_DNA"/>
</dbReference>
<dbReference type="GO" id="GO:0008270">
    <property type="term" value="F:zinc ion binding"/>
    <property type="evidence" value="ECO:0007669"/>
    <property type="project" value="InterPro"/>
</dbReference>
<reference evidence="6" key="1">
    <citation type="submission" date="2020-01" db="EMBL/GenBank/DDBJ databases">
        <title>Development of genomics and gene disruption for Polysphondylium violaceum indicates a role for the polyketide synthase stlB in stalk morphogenesis.</title>
        <authorList>
            <person name="Narita B."/>
            <person name="Kawabe Y."/>
            <person name="Kin K."/>
            <person name="Saito T."/>
            <person name="Gibbs R."/>
            <person name="Kuspa A."/>
            <person name="Muzny D."/>
            <person name="Queller D."/>
            <person name="Richards S."/>
            <person name="Strassman J."/>
            <person name="Sucgang R."/>
            <person name="Worley K."/>
            <person name="Schaap P."/>
        </authorList>
    </citation>
    <scope>NUCLEOTIDE SEQUENCE</scope>
    <source>
        <strain evidence="6">QSvi11</strain>
    </source>
</reference>
<dbReference type="SMART" id="SM00174">
    <property type="entry name" value="RHO"/>
    <property type="match status" value="1"/>
</dbReference>
<proteinExistence type="inferred from homology"/>
<evidence type="ECO:0000256" key="3">
    <source>
        <dbReference type="ARBA" id="ARBA00023134"/>
    </source>
</evidence>